<dbReference type="GO" id="GO:0046914">
    <property type="term" value="F:transition metal ion binding"/>
    <property type="evidence" value="ECO:0007669"/>
    <property type="project" value="InterPro"/>
</dbReference>
<feature type="compositionally biased region" description="Basic and acidic residues" evidence="1">
    <location>
        <begin position="857"/>
        <end position="874"/>
    </location>
</feature>
<evidence type="ECO:0000313" key="3">
    <source>
        <dbReference type="Ensembl" id="ENSOCUP00000017827.2"/>
    </source>
</evidence>
<dbReference type="Pfam" id="PF01023">
    <property type="entry name" value="S_100"/>
    <property type="match status" value="1"/>
</dbReference>
<dbReference type="InParanoid" id="G1TLH6"/>
<feature type="region of interest" description="Disordered" evidence="1">
    <location>
        <begin position="833"/>
        <end position="874"/>
    </location>
</feature>
<feature type="compositionally biased region" description="Basic and acidic residues" evidence="1">
    <location>
        <begin position="307"/>
        <end position="317"/>
    </location>
</feature>
<feature type="compositionally biased region" description="Basic and acidic residues" evidence="1">
    <location>
        <begin position="734"/>
        <end position="746"/>
    </location>
</feature>
<feature type="region of interest" description="Disordered" evidence="1">
    <location>
        <begin position="664"/>
        <end position="777"/>
    </location>
</feature>
<dbReference type="eggNOG" id="ENOG502RU01">
    <property type="taxonomic scope" value="Eukaryota"/>
</dbReference>
<feature type="compositionally biased region" description="Polar residues" evidence="1">
    <location>
        <begin position="763"/>
        <end position="777"/>
    </location>
</feature>
<feature type="compositionally biased region" description="Acidic residues" evidence="1">
    <location>
        <begin position="507"/>
        <end position="523"/>
    </location>
</feature>
<dbReference type="InterPro" id="IPR013787">
    <property type="entry name" value="S100_Ca-bd_sub"/>
</dbReference>
<gene>
    <name evidence="3" type="primary">TCHHL1</name>
</gene>
<dbReference type="FunCoup" id="G1TLH6">
    <property type="interactions" value="2"/>
</dbReference>
<dbReference type="KEGG" id="ocu:100352516"/>
<dbReference type="CDD" id="cd00213">
    <property type="entry name" value="S-100"/>
    <property type="match status" value="1"/>
</dbReference>
<feature type="compositionally biased region" description="Basic and acidic residues" evidence="1">
    <location>
        <begin position="555"/>
        <end position="584"/>
    </location>
</feature>
<feature type="compositionally biased region" description="Basic and acidic residues" evidence="1">
    <location>
        <begin position="135"/>
        <end position="146"/>
    </location>
</feature>
<reference evidence="3" key="3">
    <citation type="submission" date="2025-09" db="UniProtKB">
        <authorList>
            <consortium name="Ensembl"/>
        </authorList>
    </citation>
    <scope>IDENTIFICATION</scope>
    <source>
        <strain evidence="3">Thorbecke</strain>
    </source>
</reference>
<feature type="compositionally biased region" description="Basic and acidic residues" evidence="1">
    <location>
        <begin position="628"/>
        <end position="646"/>
    </location>
</feature>
<dbReference type="STRING" id="9986.ENSOCUP00000017827"/>
<dbReference type="OrthoDB" id="9450604at2759"/>
<evidence type="ECO:0000259" key="2">
    <source>
        <dbReference type="SMART" id="SM01394"/>
    </source>
</evidence>
<keyword evidence="4" id="KW-1185">Reference proteome</keyword>
<dbReference type="AlphaFoldDB" id="G1TLH6"/>
<dbReference type="SUPFAM" id="SSF47473">
    <property type="entry name" value="EF-hand"/>
    <property type="match status" value="1"/>
</dbReference>
<dbReference type="InterPro" id="IPR034325">
    <property type="entry name" value="S-100_dom"/>
</dbReference>
<proteinExistence type="predicted"/>
<dbReference type="InterPro" id="IPR042937">
    <property type="entry name" value="TCHHL1"/>
</dbReference>
<dbReference type="Ensembl" id="ENSOCUT00000004730.3">
    <property type="protein sequence ID" value="ENSOCUP00000017827.2"/>
    <property type="gene ID" value="ENSOCUG00000004732.3"/>
</dbReference>
<feature type="compositionally biased region" description="Basic and acidic residues" evidence="1">
    <location>
        <begin position="406"/>
        <end position="451"/>
    </location>
</feature>
<name>G1TLH6_RABIT</name>
<dbReference type="EMBL" id="AAGW02000556">
    <property type="status" value="NOT_ANNOTATED_CDS"/>
    <property type="molecule type" value="Genomic_DNA"/>
</dbReference>
<feature type="compositionally biased region" description="Low complexity" evidence="1">
    <location>
        <begin position="196"/>
        <end position="209"/>
    </location>
</feature>
<feature type="domain" description="S100/CaBP-9k-type calcium binding subdomain" evidence="2">
    <location>
        <begin position="4"/>
        <end position="44"/>
    </location>
</feature>
<dbReference type="GeneTree" id="ENSGT00940000162966"/>
<dbReference type="PaxDb" id="9986-ENSOCUP00000017827"/>
<sequence length="874" mass="96061">MPRLLRGVLCVMETFHKYAREDKATLTHRELEQLLQGELADSIQPHVIHAVQRNLNLLGIDSADTISFDEFVLVIFNLLNLCYFDMQSLLNSEPRQVLNPHNVDLQVTTRNGQQTGGTLPTQDKVVTSSAELSTEESRVVGRHRGDPQGGSKTHNLPGETSEQNDVKIQQLEADEQNQEAAPKVLATEDNGAQLKTSESLSGSEETSSPTKREAQTREIPREGDKPAREQRGTKTRDQQGEEERNLKQQQETTQRPSENQEVAAKKGTKKHSKSQGPPLQGVEPRAERADLPERTSARKPSLTQKSADPEDGSRTSEMEQPSKAAAGTPSGTRSSDALDGYGEASEAQKPPAHEREHETQKLPVHGVSETLGIRAERKEGGSLQPHGSARQKEQQRKTQPPALEARTQDEKDQKLQGSTNEKDAEKGSESQDLISEDRNQNSPEIEGKYPEESPEEESVNSKNGPAAKGTPRARERTEESVPPEHQPGAENGGVVETCDNPAAADDGCGDEEPESQVTQDEEGTSGTPHGLAPEEGDQSSETGGLPVPGEPQGQEDPHREPEKGSHNDNPDTQKQEAPGERNRAQEVAVLSAEGEGVQLAEGQEPAARECRSQGSGLKGPGAAVQPDGHSETQESTDRGENTKSLRTDISAALAADFSDQCSLMQLPEKADGRRQLKIQGPRTREEEEGASETQEALLKRLDEHNSASPKTRFETEEPAILEEEDGHPHQLAGGHDDQQNPTKKDYASAVPRPGLEQRMRTAQKPSSRETATVRSSPLYQYVQEKLLEQTHITQEELQNQDKTAHTLDQELQKIQPRAFLTNKNSDCPAFFNHSQASQQLTREFLPDEDQTSAPWASEDKQGRPQREEPVPHRE</sequence>
<dbReference type="PANTHER" id="PTHR47612">
    <property type="entry name" value="TRICHOHYALIN-LIKE PROTEIN 1"/>
    <property type="match status" value="1"/>
</dbReference>
<feature type="compositionally biased region" description="Basic and acidic residues" evidence="1">
    <location>
        <begin position="697"/>
        <end position="715"/>
    </location>
</feature>
<accession>G1TLH6</accession>
<feature type="compositionally biased region" description="Polar residues" evidence="1">
    <location>
        <begin position="109"/>
        <end position="132"/>
    </location>
</feature>
<dbReference type="Gene3D" id="1.10.238.10">
    <property type="entry name" value="EF-hand"/>
    <property type="match status" value="1"/>
</dbReference>
<dbReference type="CTD" id="126637"/>
<feature type="compositionally biased region" description="Basic and acidic residues" evidence="1">
    <location>
        <begin position="284"/>
        <end position="296"/>
    </location>
</feature>
<reference evidence="3 4" key="1">
    <citation type="journal article" date="2011" name="Nature">
        <title>A high-resolution map of human evolutionary constraint using 29 mammals.</title>
        <authorList>
            <person name="Lindblad-Toh K."/>
            <person name="Garber M."/>
            <person name="Zuk O."/>
            <person name="Lin M.F."/>
            <person name="Parker B.J."/>
            <person name="Washietl S."/>
            <person name="Kheradpour P."/>
            <person name="Ernst J."/>
            <person name="Jordan G."/>
            <person name="Mauceli E."/>
            <person name="Ward L.D."/>
            <person name="Lowe C.B."/>
            <person name="Holloway A.K."/>
            <person name="Clamp M."/>
            <person name="Gnerre S."/>
            <person name="Alfoldi J."/>
            <person name="Beal K."/>
            <person name="Chang J."/>
            <person name="Clawson H."/>
            <person name="Cuff J."/>
            <person name="Di Palma F."/>
            <person name="Fitzgerald S."/>
            <person name="Flicek P."/>
            <person name="Guttman M."/>
            <person name="Hubisz M.J."/>
            <person name="Jaffe D.B."/>
            <person name="Jungreis I."/>
            <person name="Kent W.J."/>
            <person name="Kostka D."/>
            <person name="Lara M."/>
            <person name="Martins A.L."/>
            <person name="Massingham T."/>
            <person name="Moltke I."/>
            <person name="Raney B.J."/>
            <person name="Rasmussen M.D."/>
            <person name="Robinson J."/>
            <person name="Stark A."/>
            <person name="Vilella A.J."/>
            <person name="Wen J."/>
            <person name="Xie X."/>
            <person name="Zody M.C."/>
            <person name="Baldwin J."/>
            <person name="Bloom T."/>
            <person name="Chin C.W."/>
            <person name="Heiman D."/>
            <person name="Nicol R."/>
            <person name="Nusbaum C."/>
            <person name="Young S."/>
            <person name="Wilkinson J."/>
            <person name="Worley K.C."/>
            <person name="Kovar C.L."/>
            <person name="Muzny D.M."/>
            <person name="Gibbs R.A."/>
            <person name="Cree A."/>
            <person name="Dihn H.H."/>
            <person name="Fowler G."/>
            <person name="Jhangiani S."/>
            <person name="Joshi V."/>
            <person name="Lee S."/>
            <person name="Lewis L.R."/>
            <person name="Nazareth L.V."/>
            <person name="Okwuonu G."/>
            <person name="Santibanez J."/>
            <person name="Warren W.C."/>
            <person name="Mardis E.R."/>
            <person name="Weinstock G.M."/>
            <person name="Wilson R.K."/>
            <person name="Delehaunty K."/>
            <person name="Dooling D."/>
            <person name="Fronik C."/>
            <person name="Fulton L."/>
            <person name="Fulton B."/>
            <person name="Graves T."/>
            <person name="Minx P."/>
            <person name="Sodergren E."/>
            <person name="Birney E."/>
            <person name="Margulies E.H."/>
            <person name="Herrero J."/>
            <person name="Green E.D."/>
            <person name="Haussler D."/>
            <person name="Siepel A."/>
            <person name="Goldman N."/>
            <person name="Pollard K.S."/>
            <person name="Pedersen J.S."/>
            <person name="Lander E.S."/>
            <person name="Kellis M."/>
        </authorList>
    </citation>
    <scope>NUCLEOTIDE SEQUENCE [LARGE SCALE GENOMIC DNA]</scope>
    <source>
        <strain evidence="3 4">Thorbecke inbred</strain>
    </source>
</reference>
<dbReference type="HOGENOM" id="CLU_017117_1_0_1"/>
<reference evidence="3" key="2">
    <citation type="submission" date="2025-08" db="UniProtKB">
        <authorList>
            <consortium name="Ensembl"/>
        </authorList>
    </citation>
    <scope>IDENTIFICATION</scope>
    <source>
        <strain evidence="3">Thorbecke</strain>
    </source>
</reference>
<dbReference type="GeneID" id="100352516"/>
<feature type="compositionally biased region" description="Basic and acidic residues" evidence="1">
    <location>
        <begin position="210"/>
        <end position="246"/>
    </location>
</feature>
<feature type="compositionally biased region" description="Basic and acidic residues" evidence="1">
    <location>
        <begin position="351"/>
        <end position="360"/>
    </location>
</feature>
<dbReference type="Bgee" id="ENSOCUG00000004732">
    <property type="expression patterns" value="Expressed in autopod skin and 1 other cell type or tissue"/>
</dbReference>
<feature type="compositionally biased region" description="Acidic residues" evidence="1">
    <location>
        <begin position="716"/>
        <end position="725"/>
    </location>
</feature>
<feature type="compositionally biased region" description="Polar residues" evidence="1">
    <location>
        <begin position="247"/>
        <end position="260"/>
    </location>
</feature>
<protein>
    <submittedName>
        <fullName evidence="3">Trichohyalin like 1</fullName>
    </submittedName>
</protein>
<dbReference type="Proteomes" id="UP000001811">
    <property type="component" value="Chromosome 13"/>
</dbReference>
<dbReference type="InterPro" id="IPR011992">
    <property type="entry name" value="EF-hand-dom_pair"/>
</dbReference>
<feature type="region of interest" description="Disordered" evidence="1">
    <location>
        <begin position="109"/>
        <end position="647"/>
    </location>
</feature>
<organism evidence="3 4">
    <name type="scientific">Oryctolagus cuniculus</name>
    <name type="common">Rabbit</name>
    <dbReference type="NCBI Taxonomy" id="9986"/>
    <lineage>
        <taxon>Eukaryota</taxon>
        <taxon>Metazoa</taxon>
        <taxon>Chordata</taxon>
        <taxon>Craniata</taxon>
        <taxon>Vertebrata</taxon>
        <taxon>Euteleostomi</taxon>
        <taxon>Mammalia</taxon>
        <taxon>Eutheria</taxon>
        <taxon>Euarchontoglires</taxon>
        <taxon>Glires</taxon>
        <taxon>Lagomorpha</taxon>
        <taxon>Leporidae</taxon>
        <taxon>Oryctolagus</taxon>
    </lineage>
</organism>
<dbReference type="PANTHER" id="PTHR47612:SF1">
    <property type="entry name" value="TRICHOHYALIN-LIKE PROTEIN 1"/>
    <property type="match status" value="1"/>
</dbReference>
<feature type="compositionally biased region" description="Polar residues" evidence="1">
    <location>
        <begin position="150"/>
        <end position="167"/>
    </location>
</feature>
<evidence type="ECO:0000256" key="1">
    <source>
        <dbReference type="SAM" id="MobiDB-lite"/>
    </source>
</evidence>
<dbReference type="SMART" id="SM01394">
    <property type="entry name" value="S_100"/>
    <property type="match status" value="1"/>
</dbReference>
<evidence type="ECO:0000313" key="4">
    <source>
        <dbReference type="Proteomes" id="UP000001811"/>
    </source>
</evidence>